<dbReference type="EMBL" id="JACCCQ010000001">
    <property type="protein sequence ID" value="NYF54181.1"/>
    <property type="molecule type" value="Genomic_DNA"/>
</dbReference>
<evidence type="ECO:0000256" key="2">
    <source>
        <dbReference type="SAM" id="MobiDB-lite"/>
    </source>
</evidence>
<reference evidence="3 4" key="1">
    <citation type="submission" date="2020-07" db="EMBL/GenBank/DDBJ databases">
        <title>Sequencing the genomes of 1000 actinobacteria strains.</title>
        <authorList>
            <person name="Klenk H.-P."/>
        </authorList>
    </citation>
    <scope>NUCLEOTIDE SEQUENCE [LARGE SCALE GENOMIC DNA]</scope>
    <source>
        <strain evidence="3 4">DSM 43814</strain>
    </source>
</reference>
<keyword evidence="4" id="KW-1185">Reference proteome</keyword>
<evidence type="ECO:0000256" key="1">
    <source>
        <dbReference type="ARBA" id="ARBA00023002"/>
    </source>
</evidence>
<evidence type="ECO:0000313" key="3">
    <source>
        <dbReference type="EMBL" id="NYF54181.1"/>
    </source>
</evidence>
<name>A0ABX2RCW0_9ACTN</name>
<dbReference type="Proteomes" id="UP000631553">
    <property type="component" value="Unassembled WGS sequence"/>
</dbReference>
<keyword evidence="1" id="KW-0560">Oxidoreductase</keyword>
<sequence length="87" mass="8562">MTARAAARVSAGRALAGAGVPGAVGPGRGAPTTSAAAPDLRELLGDRLLRPADADYPAATRVWNGAVDRAPALVARCRDADEVAGGG</sequence>
<gene>
    <name evidence="3" type="ORF">HDA35_000012</name>
</gene>
<feature type="compositionally biased region" description="Low complexity" evidence="2">
    <location>
        <begin position="1"/>
        <end position="18"/>
    </location>
</feature>
<protein>
    <submittedName>
        <fullName evidence="3">Uncharacterized protein</fullName>
    </submittedName>
</protein>
<comment type="caution">
    <text evidence="3">The sequence shown here is derived from an EMBL/GenBank/DDBJ whole genome shotgun (WGS) entry which is preliminary data.</text>
</comment>
<feature type="region of interest" description="Disordered" evidence="2">
    <location>
        <begin position="1"/>
        <end position="35"/>
    </location>
</feature>
<organism evidence="3 4">
    <name type="scientific">Micromonospora purpureochromogenes</name>
    <dbReference type="NCBI Taxonomy" id="47872"/>
    <lineage>
        <taxon>Bacteria</taxon>
        <taxon>Bacillati</taxon>
        <taxon>Actinomycetota</taxon>
        <taxon>Actinomycetes</taxon>
        <taxon>Micromonosporales</taxon>
        <taxon>Micromonosporaceae</taxon>
        <taxon>Micromonospora</taxon>
    </lineage>
</organism>
<dbReference type="InterPro" id="IPR016167">
    <property type="entry name" value="FAD-bd_PCMH_sub1"/>
</dbReference>
<evidence type="ECO:0000313" key="4">
    <source>
        <dbReference type="Proteomes" id="UP000631553"/>
    </source>
</evidence>
<dbReference type="Gene3D" id="3.30.43.10">
    <property type="entry name" value="Uridine Diphospho-n-acetylenolpyruvylglucosamine Reductase, domain 2"/>
    <property type="match status" value="1"/>
</dbReference>
<feature type="compositionally biased region" description="Gly residues" evidence="2">
    <location>
        <begin position="19"/>
        <end position="28"/>
    </location>
</feature>
<proteinExistence type="predicted"/>
<dbReference type="RefSeq" id="WP_179800967.1">
    <property type="nucleotide sequence ID" value="NZ_JACCCQ010000001.1"/>
</dbReference>
<accession>A0ABX2RCW0</accession>